<sequence length="207" mass="21288">MRASWFLASTLATLVAAKASSTTISYLGVSITGSYAADFAQFTSLAADVYAIDKTATTYDIRCEDGAPISVCAIDSKTPWRMIQGPETYSISIKDSISTEGVSADVTANVACSFTHTSESVSCSQYVSFTISASEYSTAWSTNAPSYTIDADQVSYVDLKVTGGLQAFSADATATSPVTVSSSDAAQPIATAAPLMAAAAAAIAALL</sequence>
<feature type="signal peptide" evidence="1">
    <location>
        <begin position="1"/>
        <end position="21"/>
    </location>
</feature>
<organism evidence="2 3">
    <name type="scientific">Penicillium malachiteum</name>
    <dbReference type="NCBI Taxonomy" id="1324776"/>
    <lineage>
        <taxon>Eukaryota</taxon>
        <taxon>Fungi</taxon>
        <taxon>Dikarya</taxon>
        <taxon>Ascomycota</taxon>
        <taxon>Pezizomycotina</taxon>
        <taxon>Eurotiomycetes</taxon>
        <taxon>Eurotiomycetidae</taxon>
        <taxon>Eurotiales</taxon>
        <taxon>Aspergillaceae</taxon>
        <taxon>Penicillium</taxon>
    </lineage>
</organism>
<keyword evidence="1" id="KW-0732">Signal</keyword>
<reference evidence="2" key="2">
    <citation type="submission" date="2023-01" db="EMBL/GenBank/DDBJ databases">
        <authorList>
            <person name="Petersen C."/>
        </authorList>
    </citation>
    <scope>NUCLEOTIDE SEQUENCE</scope>
    <source>
        <strain evidence="2">IBT 17514</strain>
    </source>
</reference>
<feature type="chain" id="PRO_5042146378" evidence="1">
    <location>
        <begin position="22"/>
        <end position="207"/>
    </location>
</feature>
<dbReference type="EMBL" id="JAQJAN010000006">
    <property type="protein sequence ID" value="KAJ5727572.1"/>
    <property type="molecule type" value="Genomic_DNA"/>
</dbReference>
<evidence type="ECO:0000313" key="2">
    <source>
        <dbReference type="EMBL" id="KAJ5727572.1"/>
    </source>
</evidence>
<comment type="caution">
    <text evidence="2">The sequence shown here is derived from an EMBL/GenBank/DDBJ whole genome shotgun (WGS) entry which is preliminary data.</text>
</comment>
<accession>A0AAD6MWS6</accession>
<dbReference type="AlphaFoldDB" id="A0AAD6MWS6"/>
<protein>
    <submittedName>
        <fullName evidence="2">Uncharacterized protein</fullName>
    </submittedName>
</protein>
<evidence type="ECO:0000313" key="3">
    <source>
        <dbReference type="Proteomes" id="UP001215712"/>
    </source>
</evidence>
<dbReference type="Proteomes" id="UP001215712">
    <property type="component" value="Unassembled WGS sequence"/>
</dbReference>
<proteinExistence type="predicted"/>
<evidence type="ECO:0000256" key="1">
    <source>
        <dbReference type="SAM" id="SignalP"/>
    </source>
</evidence>
<reference evidence="2" key="1">
    <citation type="journal article" date="2023" name="IMA Fungus">
        <title>Comparative genomic study of the Penicillium genus elucidates a diverse pangenome and 15 lateral gene transfer events.</title>
        <authorList>
            <person name="Petersen C."/>
            <person name="Sorensen T."/>
            <person name="Nielsen M.R."/>
            <person name="Sondergaard T.E."/>
            <person name="Sorensen J.L."/>
            <person name="Fitzpatrick D.A."/>
            <person name="Frisvad J.C."/>
            <person name="Nielsen K.L."/>
        </authorList>
    </citation>
    <scope>NUCLEOTIDE SEQUENCE</scope>
    <source>
        <strain evidence="2">IBT 17514</strain>
    </source>
</reference>
<name>A0AAD6MWS6_9EURO</name>
<keyword evidence="3" id="KW-1185">Reference proteome</keyword>
<gene>
    <name evidence="2" type="ORF">N7493_005392</name>
</gene>